<name>A0A8B6DSM8_MYTGA</name>
<sequence length="253" mass="29868">MFDLEPEDRYDRRKWLTDMKLTFPVSIYTYQHGNYMGNLNFLWRIHDDENLRNDMKQLSAVEKLRKEIPIYSSRQVRKTFIDRYTRTGLKPAVLRDMYRFLTNDDTASESSLQENVDIRVIESIMDADDPDLLYDLRKHNGNPKCEDLEPFWKELESFLNEKTVVHERRGADHEYMPCAISLSDLRNQIASRLTNEARIPNLDMLVTARTVPIASYANPAERIMSLLNLALQNVALERPDMIEDYERKMKRNG</sequence>
<dbReference type="AlphaFoldDB" id="A0A8B6DSM8"/>
<dbReference type="OrthoDB" id="6133789at2759"/>
<keyword evidence="2" id="KW-1185">Reference proteome</keyword>
<evidence type="ECO:0000313" key="2">
    <source>
        <dbReference type="Proteomes" id="UP000596742"/>
    </source>
</evidence>
<comment type="caution">
    <text evidence="1">The sequence shown here is derived from an EMBL/GenBank/DDBJ whole genome shotgun (WGS) entry which is preliminary data.</text>
</comment>
<proteinExistence type="predicted"/>
<dbReference type="Proteomes" id="UP000596742">
    <property type="component" value="Unassembled WGS sequence"/>
</dbReference>
<reference evidence="1" key="1">
    <citation type="submission" date="2018-11" db="EMBL/GenBank/DDBJ databases">
        <authorList>
            <person name="Alioto T."/>
            <person name="Alioto T."/>
        </authorList>
    </citation>
    <scope>NUCLEOTIDE SEQUENCE</scope>
</reference>
<organism evidence="1 2">
    <name type="scientific">Mytilus galloprovincialis</name>
    <name type="common">Mediterranean mussel</name>
    <dbReference type="NCBI Taxonomy" id="29158"/>
    <lineage>
        <taxon>Eukaryota</taxon>
        <taxon>Metazoa</taxon>
        <taxon>Spiralia</taxon>
        <taxon>Lophotrochozoa</taxon>
        <taxon>Mollusca</taxon>
        <taxon>Bivalvia</taxon>
        <taxon>Autobranchia</taxon>
        <taxon>Pteriomorphia</taxon>
        <taxon>Mytilida</taxon>
        <taxon>Mytiloidea</taxon>
        <taxon>Mytilidae</taxon>
        <taxon>Mytilinae</taxon>
        <taxon>Mytilus</taxon>
    </lineage>
</organism>
<evidence type="ECO:0000313" key="1">
    <source>
        <dbReference type="EMBL" id="VDI23114.1"/>
    </source>
</evidence>
<accession>A0A8B6DSM8</accession>
<dbReference type="EMBL" id="UYJE01003881">
    <property type="protein sequence ID" value="VDI23114.1"/>
    <property type="molecule type" value="Genomic_DNA"/>
</dbReference>
<protein>
    <submittedName>
        <fullName evidence="1">Uncharacterized protein</fullName>
    </submittedName>
</protein>
<gene>
    <name evidence="1" type="ORF">MGAL_10B083018</name>
</gene>